<organism evidence="2 3">
    <name type="scientific">Desulfamplus magnetovallimortis</name>
    <dbReference type="NCBI Taxonomy" id="1246637"/>
    <lineage>
        <taxon>Bacteria</taxon>
        <taxon>Pseudomonadati</taxon>
        <taxon>Thermodesulfobacteriota</taxon>
        <taxon>Desulfobacteria</taxon>
        <taxon>Desulfobacterales</taxon>
        <taxon>Desulfobacteraceae</taxon>
        <taxon>Desulfamplus</taxon>
    </lineage>
</organism>
<gene>
    <name evidence="2" type="ORF">MTBBW1_790060</name>
</gene>
<sequence>MRFSFKEVWILSKEEYFLVICLSQYQFEQIKQKKQRVEVVATLNMILVLIEDFIEIILYDPFQASFIHRFTLF</sequence>
<proteinExistence type="predicted"/>
<keyword evidence="1" id="KW-1133">Transmembrane helix</keyword>
<keyword evidence="1" id="KW-0472">Membrane</keyword>
<feature type="transmembrane region" description="Helical" evidence="1">
    <location>
        <begin position="39"/>
        <end position="59"/>
    </location>
</feature>
<reference evidence="2 3" key="1">
    <citation type="submission" date="2017-03" db="EMBL/GenBank/DDBJ databases">
        <authorList>
            <person name="Afonso C.L."/>
            <person name="Miller P.J."/>
            <person name="Scott M.A."/>
            <person name="Spackman E."/>
            <person name="Goraichik I."/>
            <person name="Dimitrov K.M."/>
            <person name="Suarez D.L."/>
            <person name="Swayne D.E."/>
        </authorList>
    </citation>
    <scope>NUCLEOTIDE SEQUENCE [LARGE SCALE GENOMIC DNA]</scope>
    <source>
        <strain evidence="2">PRJEB14757</strain>
    </source>
</reference>
<evidence type="ECO:0000256" key="1">
    <source>
        <dbReference type="SAM" id="Phobius"/>
    </source>
</evidence>
<keyword evidence="3" id="KW-1185">Reference proteome</keyword>
<dbReference type="Proteomes" id="UP000191931">
    <property type="component" value="Unassembled WGS sequence"/>
</dbReference>
<evidence type="ECO:0000313" key="3">
    <source>
        <dbReference type="Proteomes" id="UP000191931"/>
    </source>
</evidence>
<protein>
    <submittedName>
        <fullName evidence="2">Uncharacterized protein</fullName>
    </submittedName>
</protein>
<dbReference type="AlphaFoldDB" id="A0A1W1HJW2"/>
<evidence type="ECO:0000313" key="2">
    <source>
        <dbReference type="EMBL" id="SLM32662.1"/>
    </source>
</evidence>
<keyword evidence="1" id="KW-0812">Transmembrane</keyword>
<dbReference type="EMBL" id="FWEV01000324">
    <property type="protein sequence ID" value="SLM32662.1"/>
    <property type="molecule type" value="Genomic_DNA"/>
</dbReference>
<name>A0A1W1HJW2_9BACT</name>
<accession>A0A1W1HJW2</accession>